<reference evidence="2 3" key="1">
    <citation type="submission" date="2016-10" db="EMBL/GenBank/DDBJ databases">
        <authorList>
            <person name="de Groot N.N."/>
        </authorList>
    </citation>
    <scope>NUCLEOTIDE SEQUENCE [LARGE SCALE GENOMIC DNA]</scope>
    <source>
        <strain evidence="2 3">CGMCC 1.7059</strain>
    </source>
</reference>
<dbReference type="PANTHER" id="PTHR35867:SF1">
    <property type="entry name" value="PROTEIN RSEC"/>
    <property type="match status" value="1"/>
</dbReference>
<evidence type="ECO:0000256" key="1">
    <source>
        <dbReference type="SAM" id="Phobius"/>
    </source>
</evidence>
<keyword evidence="1" id="KW-1133">Transmembrane helix</keyword>
<dbReference type="RefSeq" id="WP_091814612.1">
    <property type="nucleotide sequence ID" value="NZ_FNNE01000007.1"/>
</dbReference>
<dbReference type="STRING" id="488533.SAMN04487960_107172"/>
<dbReference type="OrthoDB" id="9795854at2"/>
<sequence length="160" mass="16245">MITETGRVIAVKGENIWVQTIRLSACNSCKARQGCGQKVLAGATGGRANQVQVVNHLGARVGDEVTLAIAESALLGASLLAYAVPLLLFVLGAVAGHYAGSGTEGAAIIGSVIGLAAGFGVARLLHGRHGSEYVPRLLSVRATAEATLAVEGMARNPTDS</sequence>
<keyword evidence="3" id="KW-1185">Reference proteome</keyword>
<dbReference type="Pfam" id="PF04246">
    <property type="entry name" value="RseC_MucC"/>
    <property type="match status" value="1"/>
</dbReference>
<accession>A0A1H3A508</accession>
<proteinExistence type="predicted"/>
<organism evidence="2 3">
    <name type="scientific">Marinobacter mobilis</name>
    <dbReference type="NCBI Taxonomy" id="488533"/>
    <lineage>
        <taxon>Bacteria</taxon>
        <taxon>Pseudomonadati</taxon>
        <taxon>Pseudomonadota</taxon>
        <taxon>Gammaproteobacteria</taxon>
        <taxon>Pseudomonadales</taxon>
        <taxon>Marinobacteraceae</taxon>
        <taxon>Marinobacter</taxon>
    </lineage>
</organism>
<protein>
    <submittedName>
        <fullName evidence="2">Positive regulator of sigma(E), RseC/MucC</fullName>
    </submittedName>
</protein>
<evidence type="ECO:0000313" key="2">
    <source>
        <dbReference type="EMBL" id="SDX24029.1"/>
    </source>
</evidence>
<gene>
    <name evidence="2" type="ORF">SAMN04487960_107172</name>
</gene>
<dbReference type="AlphaFoldDB" id="A0A1H3A508"/>
<feature type="transmembrane region" description="Helical" evidence="1">
    <location>
        <begin position="79"/>
        <end position="99"/>
    </location>
</feature>
<evidence type="ECO:0000313" key="3">
    <source>
        <dbReference type="Proteomes" id="UP000199675"/>
    </source>
</evidence>
<dbReference type="InterPro" id="IPR026268">
    <property type="entry name" value="RseC"/>
</dbReference>
<dbReference type="PANTHER" id="PTHR35867">
    <property type="entry name" value="PROTEIN RSEC"/>
    <property type="match status" value="1"/>
</dbReference>
<keyword evidence="1" id="KW-0812">Transmembrane</keyword>
<feature type="transmembrane region" description="Helical" evidence="1">
    <location>
        <begin position="105"/>
        <end position="126"/>
    </location>
</feature>
<keyword evidence="1" id="KW-0472">Membrane</keyword>
<dbReference type="EMBL" id="FNNE01000007">
    <property type="protein sequence ID" value="SDX24029.1"/>
    <property type="molecule type" value="Genomic_DNA"/>
</dbReference>
<dbReference type="PIRSF" id="PIRSF004923">
    <property type="entry name" value="RseC"/>
    <property type="match status" value="1"/>
</dbReference>
<name>A0A1H3A508_9GAMM</name>
<dbReference type="Proteomes" id="UP000199675">
    <property type="component" value="Unassembled WGS sequence"/>
</dbReference>
<dbReference type="InterPro" id="IPR007359">
    <property type="entry name" value="SigmaE_reg_RseC_MucC"/>
</dbReference>